<keyword evidence="4" id="KW-0223">Dioxygenase</keyword>
<dbReference type="Pfam" id="PF02668">
    <property type="entry name" value="TauD"/>
    <property type="match status" value="1"/>
</dbReference>
<keyword evidence="3" id="KW-0479">Metal-binding</keyword>
<evidence type="ECO:0000256" key="1">
    <source>
        <dbReference type="ARBA" id="ARBA00001954"/>
    </source>
</evidence>
<dbReference type="Gene3D" id="3.60.130.10">
    <property type="entry name" value="Clavaminate synthase-like"/>
    <property type="match status" value="1"/>
</dbReference>
<dbReference type="InterPro" id="IPR051323">
    <property type="entry name" value="AtsK-like"/>
</dbReference>
<comment type="caution">
    <text evidence="9">The sequence shown here is derived from an EMBL/GenBank/DDBJ whole genome shotgun (WGS) entry which is preliminary data.</text>
</comment>
<dbReference type="GO" id="GO:0016706">
    <property type="term" value="F:2-oxoglutarate-dependent dioxygenase activity"/>
    <property type="evidence" value="ECO:0007669"/>
    <property type="project" value="TreeGrafter"/>
</dbReference>
<dbReference type="PANTHER" id="PTHR30468:SF1">
    <property type="entry name" value="ALPHA-KETOGLUTARATE-DEPENDENT SULFONATE DIOXYGENASE"/>
    <property type="match status" value="1"/>
</dbReference>
<evidence type="ECO:0000259" key="8">
    <source>
        <dbReference type="Pfam" id="PF02668"/>
    </source>
</evidence>
<evidence type="ECO:0000256" key="3">
    <source>
        <dbReference type="ARBA" id="ARBA00022723"/>
    </source>
</evidence>
<dbReference type="RefSeq" id="XP_022497479.1">
    <property type="nucleotide sequence ID" value="XM_022646482.1"/>
</dbReference>
<organism evidence="9 10">
    <name type="scientific">Fonsecaea nubica</name>
    <dbReference type="NCBI Taxonomy" id="856822"/>
    <lineage>
        <taxon>Eukaryota</taxon>
        <taxon>Fungi</taxon>
        <taxon>Dikarya</taxon>
        <taxon>Ascomycota</taxon>
        <taxon>Pezizomycotina</taxon>
        <taxon>Eurotiomycetes</taxon>
        <taxon>Chaetothyriomycetidae</taxon>
        <taxon>Chaetothyriales</taxon>
        <taxon>Herpotrichiellaceae</taxon>
        <taxon>Fonsecaea</taxon>
    </lineage>
</organism>
<proteinExistence type="inferred from homology"/>
<feature type="region of interest" description="Disordered" evidence="7">
    <location>
        <begin position="1"/>
        <end position="25"/>
    </location>
</feature>
<evidence type="ECO:0000313" key="9">
    <source>
        <dbReference type="EMBL" id="OAL31292.1"/>
    </source>
</evidence>
<keyword evidence="5" id="KW-0560">Oxidoreductase</keyword>
<evidence type="ECO:0000256" key="2">
    <source>
        <dbReference type="ARBA" id="ARBA00005896"/>
    </source>
</evidence>
<evidence type="ECO:0000256" key="7">
    <source>
        <dbReference type="SAM" id="MobiDB-lite"/>
    </source>
</evidence>
<dbReference type="SUPFAM" id="SSF51197">
    <property type="entry name" value="Clavaminate synthase-like"/>
    <property type="match status" value="1"/>
</dbReference>
<reference evidence="9 10" key="1">
    <citation type="submission" date="2016-03" db="EMBL/GenBank/DDBJ databases">
        <title>The draft genome sequence of Fonsecaea nubica causative agent of cutaneous subcutaneous infection in human host.</title>
        <authorList>
            <person name="Costa F."/>
            <person name="Sybren D.H."/>
            <person name="Raittz R.T."/>
            <person name="Weiss V.A."/>
            <person name="Leao A.C."/>
            <person name="Gomes R."/>
            <person name="De Souza E.M."/>
            <person name="Pedrosa F.O."/>
            <person name="Steffens M.B."/>
            <person name="Bombassaro A."/>
            <person name="Tadra-Sfeir M.Z."/>
            <person name="Moreno L.F."/>
            <person name="Najafzadeh M.J."/>
            <person name="Felipe M.S."/>
            <person name="Teixeira M."/>
            <person name="Sun J."/>
            <person name="Xi L."/>
            <person name="Castro M.A."/>
            <person name="Vicente V.A."/>
        </authorList>
    </citation>
    <scope>NUCLEOTIDE SEQUENCE [LARGE SCALE GENOMIC DNA]</scope>
    <source>
        <strain evidence="9 10">CBS 269.64</strain>
    </source>
</reference>
<dbReference type="EMBL" id="LVCJ01000063">
    <property type="protein sequence ID" value="OAL31292.1"/>
    <property type="molecule type" value="Genomic_DNA"/>
</dbReference>
<gene>
    <name evidence="9" type="ORF">AYO20_08202</name>
</gene>
<keyword evidence="6" id="KW-0408">Iron</keyword>
<protein>
    <recommendedName>
        <fullName evidence="8">TauD/TfdA-like domain-containing protein</fullName>
    </recommendedName>
</protein>
<dbReference type="AlphaFoldDB" id="A0A178CQ62"/>
<dbReference type="OrthoDB" id="10257314at2759"/>
<keyword evidence="10" id="KW-1185">Reference proteome</keyword>
<dbReference type="Proteomes" id="UP000185904">
    <property type="component" value="Unassembled WGS sequence"/>
</dbReference>
<evidence type="ECO:0000256" key="5">
    <source>
        <dbReference type="ARBA" id="ARBA00023002"/>
    </source>
</evidence>
<dbReference type="InterPro" id="IPR042098">
    <property type="entry name" value="TauD-like_sf"/>
</dbReference>
<evidence type="ECO:0000256" key="4">
    <source>
        <dbReference type="ARBA" id="ARBA00022964"/>
    </source>
</evidence>
<name>A0A178CQ62_9EURO</name>
<dbReference type="GO" id="GO:0005737">
    <property type="term" value="C:cytoplasm"/>
    <property type="evidence" value="ECO:0007669"/>
    <property type="project" value="TreeGrafter"/>
</dbReference>
<evidence type="ECO:0000313" key="10">
    <source>
        <dbReference type="Proteomes" id="UP000185904"/>
    </source>
</evidence>
<dbReference type="InterPro" id="IPR003819">
    <property type="entry name" value="TauD/TfdA-like"/>
</dbReference>
<evidence type="ECO:0000256" key="6">
    <source>
        <dbReference type="ARBA" id="ARBA00023004"/>
    </source>
</evidence>
<comment type="similarity">
    <text evidence="2">Belongs to the TfdA dioxygenase family.</text>
</comment>
<comment type="cofactor">
    <cofactor evidence="1">
        <name>Fe(2+)</name>
        <dbReference type="ChEBI" id="CHEBI:29033"/>
    </cofactor>
</comment>
<dbReference type="GO" id="GO:0046872">
    <property type="term" value="F:metal ion binding"/>
    <property type="evidence" value="ECO:0007669"/>
    <property type="project" value="UniProtKB-KW"/>
</dbReference>
<feature type="domain" description="TauD/TfdA-like" evidence="8">
    <location>
        <begin position="48"/>
        <end position="282"/>
    </location>
</feature>
<sequence length="357" mass="40332">MATHTGITEAVLTYQPPHEPVKEFEPPKDRAFFADPEKKSLLSAVKAIRNLTPYIGTELVGIQLSQLTDSQKDELALLVAERGVVFFRDQDITLDQQHELTKHYGIQDRDPNQQDPRHVTILGNNNSSDIRAYSNFGGEYHSDHSQEANPPAYTMLRLIRTPETGGDTIFTSQTALYDKLSPTYQKYLDGLHAVHSSEQSYINSLNNGYRPFRGPVRREHPLIRTHPVTRLKSLFYNPTFVIHISELKGQEANHTLNFLRDHLHSADDLTVRWKWEPGSVALAIPGGYDPTAREGKRTAIYGEKPFFDPNSESLSERIARVGGDPAKNEIVNLHFRSPQKSRNALILQPSQLAIGDY</sequence>
<dbReference type="GeneID" id="34591609"/>
<dbReference type="PANTHER" id="PTHR30468">
    <property type="entry name" value="ALPHA-KETOGLUTARATE-DEPENDENT SULFONATE DIOXYGENASE"/>
    <property type="match status" value="1"/>
</dbReference>
<accession>A0A178CQ62</accession>